<dbReference type="GO" id="GO:0016235">
    <property type="term" value="C:aggresome"/>
    <property type="evidence" value="ECO:0007669"/>
    <property type="project" value="TreeGrafter"/>
</dbReference>
<reference evidence="10" key="1">
    <citation type="submission" date="2018-01" db="EMBL/GenBank/DDBJ databases">
        <title>An insight into the sialome of Amazonian anophelines.</title>
        <authorList>
            <person name="Ribeiro J.M."/>
            <person name="Scarpassa V."/>
            <person name="Calvo E."/>
        </authorList>
    </citation>
    <scope>NUCLEOTIDE SEQUENCE</scope>
</reference>
<dbReference type="GO" id="GO:0008270">
    <property type="term" value="F:zinc ion binding"/>
    <property type="evidence" value="ECO:0007669"/>
    <property type="project" value="UniProtKB-KW"/>
</dbReference>
<dbReference type="InterPro" id="IPR053003">
    <property type="entry name" value="TRIM_RBCC_E3_ubiq-ligases"/>
</dbReference>
<dbReference type="CDD" id="cd16619">
    <property type="entry name" value="mRING-HC-C4C4_TRIM37_C-VIII"/>
    <property type="match status" value="1"/>
</dbReference>
<dbReference type="GO" id="GO:0005634">
    <property type="term" value="C:nucleus"/>
    <property type="evidence" value="ECO:0007669"/>
    <property type="project" value="UniProtKB-ARBA"/>
</dbReference>
<dbReference type="GO" id="GO:0031625">
    <property type="term" value="F:ubiquitin protein ligase binding"/>
    <property type="evidence" value="ECO:0007669"/>
    <property type="project" value="TreeGrafter"/>
</dbReference>
<evidence type="ECO:0000256" key="2">
    <source>
        <dbReference type="ARBA" id="ARBA00022490"/>
    </source>
</evidence>
<sequence length="599" mass="68208">MASAQADQMRQLLGESIECQICLKTVEDPRLCPQCSKLFCHSCIRQWLARVESENGVPACPNCACPSRLDDFVKFRAGSAIQAIVEGCAESSDDGTVSASDGEPKQQQQQQQEGADKIHQRLRKLLLETEATFIETDQRITQELEKQRTLLKQSKDNLIKTINIMVQQELKEIHQQFHAKTAEVNAWADILSKALDKHQFNLLAAKQTVENGSREELMSKQLDLEKTCAKLSDDLKAISPNVKPHRFNSHLIPEPISWRFSVRKYSAIRNTNDIQYSDLVTDDIGSVWRLEVHPSGYDDAKNRSLSVFLQLYEGIEGSYHYSVELLGPTGNHHYEDESYFELRKGWGQNHFIDLKTLQDSFLVDDSFELIFSVRALNLIDKYDKMNKRASLLASEVEHLRKEARPDCLNEVLSIRNVVDATRTSSCLYSEVLNDDLGGCWRLHVYPGGNDECKGTFLGIFLELCNGIPNKYEFTVYLLHRTDKKIVKKTLEFCFQPTQPFGWKTFLGREDFINGGYIQKDSISLRLSVKPPNALQKLSYLRQYHERALGNSQAHRSDGATVSEAMKASSSQEPFESRLRKTSISFVKNLFTKSSSQDQQ</sequence>
<dbReference type="InterPro" id="IPR002083">
    <property type="entry name" value="MATH/TRAF_dom"/>
</dbReference>
<dbReference type="PANTHER" id="PTHR36754">
    <property type="entry name" value="E3 UBIQUITIN-PROTEIN LIGASE TRIM37"/>
    <property type="match status" value="1"/>
</dbReference>
<dbReference type="PROSITE" id="PS50144">
    <property type="entry name" value="MATH"/>
    <property type="match status" value="2"/>
</dbReference>
<evidence type="ECO:0000259" key="9">
    <source>
        <dbReference type="PROSITE" id="PS50144"/>
    </source>
</evidence>
<dbReference type="GO" id="GO:0006513">
    <property type="term" value="P:protein monoubiquitination"/>
    <property type="evidence" value="ECO:0007669"/>
    <property type="project" value="TreeGrafter"/>
</dbReference>
<dbReference type="AlphaFoldDB" id="A0A2M4CH42"/>
<keyword evidence="3" id="KW-0479">Metal-binding</keyword>
<evidence type="ECO:0000256" key="4">
    <source>
        <dbReference type="ARBA" id="ARBA00022771"/>
    </source>
</evidence>
<dbReference type="PANTHER" id="PTHR36754:SF2">
    <property type="entry name" value="E3 UBIQUITIN-PROTEIN LIGASE TRIM37"/>
    <property type="match status" value="1"/>
</dbReference>
<feature type="domain" description="MATH" evidence="9">
    <location>
        <begin position="407"/>
        <end position="528"/>
    </location>
</feature>
<dbReference type="SMART" id="SM00184">
    <property type="entry name" value="RING"/>
    <property type="match status" value="1"/>
</dbReference>
<accession>A0A2M4CH42</accession>
<feature type="domain" description="RING-type" evidence="8">
    <location>
        <begin position="19"/>
        <end position="63"/>
    </location>
</feature>
<comment type="subcellular location">
    <subcellularLocation>
        <location evidence="1">Cytoplasm</location>
    </subcellularLocation>
</comment>
<dbReference type="GO" id="GO:0005778">
    <property type="term" value="C:peroxisomal membrane"/>
    <property type="evidence" value="ECO:0007669"/>
    <property type="project" value="TreeGrafter"/>
</dbReference>
<dbReference type="GO" id="GO:0051865">
    <property type="term" value="P:protein autoubiquitination"/>
    <property type="evidence" value="ECO:0007669"/>
    <property type="project" value="TreeGrafter"/>
</dbReference>
<dbReference type="PROSITE" id="PS50089">
    <property type="entry name" value="ZF_RING_2"/>
    <property type="match status" value="1"/>
</dbReference>
<dbReference type="Gene3D" id="2.60.210.10">
    <property type="entry name" value="Apoptosis, Tumor Necrosis Factor Receptor Associated Protein 2, Chain A"/>
    <property type="match status" value="2"/>
</dbReference>
<evidence type="ECO:0000256" key="6">
    <source>
        <dbReference type="PROSITE-ProRule" id="PRU00175"/>
    </source>
</evidence>
<dbReference type="GO" id="GO:0070842">
    <property type="term" value="P:aggresome assembly"/>
    <property type="evidence" value="ECO:0007669"/>
    <property type="project" value="TreeGrafter"/>
</dbReference>
<dbReference type="InterPro" id="IPR001841">
    <property type="entry name" value="Znf_RING"/>
</dbReference>
<dbReference type="EMBL" id="GGFL01000060">
    <property type="protein sequence ID" value="MBW64238.1"/>
    <property type="molecule type" value="Transcribed_RNA"/>
</dbReference>
<feature type="region of interest" description="Disordered" evidence="7">
    <location>
        <begin position="92"/>
        <end position="114"/>
    </location>
</feature>
<protein>
    <submittedName>
        <fullName evidence="10">Putative e3 ubiquitin-protein ligase trim37</fullName>
    </submittedName>
</protein>
<dbReference type="InterPro" id="IPR013083">
    <property type="entry name" value="Znf_RING/FYVE/PHD"/>
</dbReference>
<evidence type="ECO:0000256" key="1">
    <source>
        <dbReference type="ARBA" id="ARBA00004496"/>
    </source>
</evidence>
<dbReference type="Pfam" id="PF00097">
    <property type="entry name" value="zf-C3HC4"/>
    <property type="match status" value="1"/>
</dbReference>
<dbReference type="SUPFAM" id="SSF57850">
    <property type="entry name" value="RING/U-box"/>
    <property type="match status" value="1"/>
</dbReference>
<dbReference type="GO" id="GO:0061630">
    <property type="term" value="F:ubiquitin protein ligase activity"/>
    <property type="evidence" value="ECO:0007669"/>
    <property type="project" value="TreeGrafter"/>
</dbReference>
<evidence type="ECO:0000256" key="5">
    <source>
        <dbReference type="ARBA" id="ARBA00022833"/>
    </source>
</evidence>
<dbReference type="GO" id="GO:0005164">
    <property type="term" value="F:tumor necrosis factor receptor binding"/>
    <property type="evidence" value="ECO:0007669"/>
    <property type="project" value="TreeGrafter"/>
</dbReference>
<name>A0A2M4CH42_ANODA</name>
<evidence type="ECO:0000256" key="7">
    <source>
        <dbReference type="SAM" id="MobiDB-lite"/>
    </source>
</evidence>
<dbReference type="VEuPathDB" id="VectorBase:ADAC001065"/>
<dbReference type="Pfam" id="PF22486">
    <property type="entry name" value="MATH_2"/>
    <property type="match status" value="2"/>
</dbReference>
<evidence type="ECO:0000256" key="3">
    <source>
        <dbReference type="ARBA" id="ARBA00022723"/>
    </source>
</evidence>
<dbReference type="Gene3D" id="3.30.40.10">
    <property type="entry name" value="Zinc/RING finger domain, C3HC4 (zinc finger)"/>
    <property type="match status" value="1"/>
</dbReference>
<proteinExistence type="predicted"/>
<feature type="region of interest" description="Disordered" evidence="7">
    <location>
        <begin position="549"/>
        <end position="576"/>
    </location>
</feature>
<evidence type="ECO:0000259" key="8">
    <source>
        <dbReference type="PROSITE" id="PS50089"/>
    </source>
</evidence>
<dbReference type="InterPro" id="IPR008974">
    <property type="entry name" value="TRAF-like"/>
</dbReference>
<keyword evidence="4 6" id="KW-0863">Zinc-finger</keyword>
<evidence type="ECO:0000313" key="10">
    <source>
        <dbReference type="EMBL" id="MBW64238.1"/>
    </source>
</evidence>
<dbReference type="InterPro" id="IPR018957">
    <property type="entry name" value="Znf_C3HC4_RING-type"/>
</dbReference>
<dbReference type="VEuPathDB" id="VectorBase:ADAR2_009705"/>
<keyword evidence="2" id="KW-0963">Cytoplasm</keyword>
<keyword evidence="5" id="KW-0862">Zinc</keyword>
<feature type="domain" description="MATH" evidence="9">
    <location>
        <begin position="255"/>
        <end position="373"/>
    </location>
</feature>
<organism evidence="10">
    <name type="scientific">Anopheles darlingi</name>
    <name type="common">Mosquito</name>
    <dbReference type="NCBI Taxonomy" id="43151"/>
    <lineage>
        <taxon>Eukaryota</taxon>
        <taxon>Metazoa</taxon>
        <taxon>Ecdysozoa</taxon>
        <taxon>Arthropoda</taxon>
        <taxon>Hexapoda</taxon>
        <taxon>Insecta</taxon>
        <taxon>Pterygota</taxon>
        <taxon>Neoptera</taxon>
        <taxon>Endopterygota</taxon>
        <taxon>Diptera</taxon>
        <taxon>Nematocera</taxon>
        <taxon>Culicoidea</taxon>
        <taxon>Culicidae</taxon>
        <taxon>Anophelinae</taxon>
        <taxon>Anopheles</taxon>
    </lineage>
</organism>
<dbReference type="SUPFAM" id="SSF49599">
    <property type="entry name" value="TRAF domain-like"/>
    <property type="match status" value="2"/>
</dbReference>